<evidence type="ECO:0000313" key="1">
    <source>
        <dbReference type="EMBL" id="EFJ10302.1"/>
    </source>
</evidence>
<protein>
    <submittedName>
        <fullName evidence="1">Uncharacterized protein</fullName>
    </submittedName>
</protein>
<accession>D8SYV3</accession>
<dbReference type="InParanoid" id="D8SYV3"/>
<keyword evidence="2" id="KW-1185">Reference proteome</keyword>
<gene>
    <name evidence="1" type="ORF">SELMODRAFT_427207</name>
</gene>
<dbReference type="EMBL" id="GL377654">
    <property type="protein sequence ID" value="EFJ10302.1"/>
    <property type="molecule type" value="Genomic_DNA"/>
</dbReference>
<name>D8SYV3_SELML</name>
<dbReference type="HOGENOM" id="CLU_2113143_0_0_1"/>
<dbReference type="Proteomes" id="UP000001514">
    <property type="component" value="Unassembled WGS sequence"/>
</dbReference>
<sequence length="115" mass="13135">MVVIIKDTLSSQVWSNCPRFRQRLLTRPSGTCSDIVFFTKMAVKCSRYYDYKDEVAELWKAGMDFINELNTGGHHDLPALLTALEAKVGIFASKCDPGKQGPQYVRPYWADWRQG</sequence>
<dbReference type="AlphaFoldDB" id="D8SYV3"/>
<proteinExistence type="predicted"/>
<reference evidence="1 2" key="1">
    <citation type="journal article" date="2011" name="Science">
        <title>The Selaginella genome identifies genetic changes associated with the evolution of vascular plants.</title>
        <authorList>
            <person name="Banks J.A."/>
            <person name="Nishiyama T."/>
            <person name="Hasebe M."/>
            <person name="Bowman J.L."/>
            <person name="Gribskov M."/>
            <person name="dePamphilis C."/>
            <person name="Albert V.A."/>
            <person name="Aono N."/>
            <person name="Aoyama T."/>
            <person name="Ambrose B.A."/>
            <person name="Ashton N.W."/>
            <person name="Axtell M.J."/>
            <person name="Barker E."/>
            <person name="Barker M.S."/>
            <person name="Bennetzen J.L."/>
            <person name="Bonawitz N.D."/>
            <person name="Chapple C."/>
            <person name="Cheng C."/>
            <person name="Correa L.G."/>
            <person name="Dacre M."/>
            <person name="DeBarry J."/>
            <person name="Dreyer I."/>
            <person name="Elias M."/>
            <person name="Engstrom E.M."/>
            <person name="Estelle M."/>
            <person name="Feng L."/>
            <person name="Finet C."/>
            <person name="Floyd S.K."/>
            <person name="Frommer W.B."/>
            <person name="Fujita T."/>
            <person name="Gramzow L."/>
            <person name="Gutensohn M."/>
            <person name="Harholt J."/>
            <person name="Hattori M."/>
            <person name="Heyl A."/>
            <person name="Hirai T."/>
            <person name="Hiwatashi Y."/>
            <person name="Ishikawa M."/>
            <person name="Iwata M."/>
            <person name="Karol K.G."/>
            <person name="Koehler B."/>
            <person name="Kolukisaoglu U."/>
            <person name="Kubo M."/>
            <person name="Kurata T."/>
            <person name="Lalonde S."/>
            <person name="Li K."/>
            <person name="Li Y."/>
            <person name="Litt A."/>
            <person name="Lyons E."/>
            <person name="Manning G."/>
            <person name="Maruyama T."/>
            <person name="Michael T.P."/>
            <person name="Mikami K."/>
            <person name="Miyazaki S."/>
            <person name="Morinaga S."/>
            <person name="Murata T."/>
            <person name="Mueller-Roeber B."/>
            <person name="Nelson D.R."/>
            <person name="Obara M."/>
            <person name="Oguri Y."/>
            <person name="Olmstead R.G."/>
            <person name="Onodera N."/>
            <person name="Petersen B.L."/>
            <person name="Pils B."/>
            <person name="Prigge M."/>
            <person name="Rensing S.A."/>
            <person name="Riano-Pachon D.M."/>
            <person name="Roberts A.W."/>
            <person name="Sato Y."/>
            <person name="Scheller H.V."/>
            <person name="Schulz B."/>
            <person name="Schulz C."/>
            <person name="Shakirov E.V."/>
            <person name="Shibagaki N."/>
            <person name="Shinohara N."/>
            <person name="Shippen D.E."/>
            <person name="Soerensen I."/>
            <person name="Sotooka R."/>
            <person name="Sugimoto N."/>
            <person name="Sugita M."/>
            <person name="Sumikawa N."/>
            <person name="Tanurdzic M."/>
            <person name="Theissen G."/>
            <person name="Ulvskov P."/>
            <person name="Wakazuki S."/>
            <person name="Weng J.K."/>
            <person name="Willats W.W."/>
            <person name="Wipf D."/>
            <person name="Wolf P.G."/>
            <person name="Yang L."/>
            <person name="Zimmer A.D."/>
            <person name="Zhu Q."/>
            <person name="Mitros T."/>
            <person name="Hellsten U."/>
            <person name="Loque D."/>
            <person name="Otillar R."/>
            <person name="Salamov A."/>
            <person name="Schmutz J."/>
            <person name="Shapiro H."/>
            <person name="Lindquist E."/>
            <person name="Lucas S."/>
            <person name="Rokhsar D."/>
            <person name="Grigoriev I.V."/>
        </authorList>
    </citation>
    <scope>NUCLEOTIDE SEQUENCE [LARGE SCALE GENOMIC DNA]</scope>
</reference>
<evidence type="ECO:0000313" key="2">
    <source>
        <dbReference type="Proteomes" id="UP000001514"/>
    </source>
</evidence>
<dbReference type="Gramene" id="EFJ10302">
    <property type="protein sequence ID" value="EFJ10302"/>
    <property type="gene ID" value="SELMODRAFT_427207"/>
</dbReference>
<organism evidence="2">
    <name type="scientific">Selaginella moellendorffii</name>
    <name type="common">Spikemoss</name>
    <dbReference type="NCBI Taxonomy" id="88036"/>
    <lineage>
        <taxon>Eukaryota</taxon>
        <taxon>Viridiplantae</taxon>
        <taxon>Streptophyta</taxon>
        <taxon>Embryophyta</taxon>
        <taxon>Tracheophyta</taxon>
        <taxon>Lycopodiopsida</taxon>
        <taxon>Selaginellales</taxon>
        <taxon>Selaginellaceae</taxon>
        <taxon>Selaginella</taxon>
    </lineage>
</organism>
<dbReference type="KEGG" id="smo:SELMODRAFT_427207"/>